<comment type="similarity">
    <text evidence="3">Belongs to the sulfatase family.</text>
</comment>
<dbReference type="GO" id="GO:0005886">
    <property type="term" value="C:plasma membrane"/>
    <property type="evidence" value="ECO:0007669"/>
    <property type="project" value="UniProtKB-SubCell"/>
</dbReference>
<organism evidence="10 11">
    <name type="scientific">Rotaria socialis</name>
    <dbReference type="NCBI Taxonomy" id="392032"/>
    <lineage>
        <taxon>Eukaryota</taxon>
        <taxon>Metazoa</taxon>
        <taxon>Spiralia</taxon>
        <taxon>Gnathifera</taxon>
        <taxon>Rotifera</taxon>
        <taxon>Eurotatoria</taxon>
        <taxon>Bdelloidea</taxon>
        <taxon>Philodinida</taxon>
        <taxon>Philodinidae</taxon>
        <taxon>Rotaria</taxon>
    </lineage>
</organism>
<accession>A0A818UYP9</accession>
<feature type="transmembrane region" description="Helical" evidence="8">
    <location>
        <begin position="167"/>
        <end position="187"/>
    </location>
</feature>
<proteinExistence type="inferred from homology"/>
<dbReference type="AlphaFoldDB" id="A0A818UYP9"/>
<evidence type="ECO:0000256" key="4">
    <source>
        <dbReference type="ARBA" id="ARBA00022475"/>
    </source>
</evidence>
<dbReference type="PANTHER" id="PTHR47371:SF3">
    <property type="entry name" value="PHOSPHOGLYCEROL TRANSFERASE I"/>
    <property type="match status" value="1"/>
</dbReference>
<keyword evidence="7 8" id="KW-0472">Membrane</keyword>
<reference evidence="10" key="1">
    <citation type="submission" date="2021-02" db="EMBL/GenBank/DDBJ databases">
        <authorList>
            <person name="Nowell W R."/>
        </authorList>
    </citation>
    <scope>NUCLEOTIDE SEQUENCE</scope>
</reference>
<feature type="transmembrane region" description="Helical" evidence="8">
    <location>
        <begin position="76"/>
        <end position="99"/>
    </location>
</feature>
<dbReference type="PANTHER" id="PTHR47371">
    <property type="entry name" value="LIPOTEICHOIC ACID SYNTHASE"/>
    <property type="match status" value="1"/>
</dbReference>
<comment type="caution">
    <text evidence="10">The sequence shown here is derived from an EMBL/GenBank/DDBJ whole genome shotgun (WGS) entry which is preliminary data.</text>
</comment>
<evidence type="ECO:0000256" key="5">
    <source>
        <dbReference type="ARBA" id="ARBA00022692"/>
    </source>
</evidence>
<dbReference type="InterPro" id="IPR000917">
    <property type="entry name" value="Sulfatase_N"/>
</dbReference>
<evidence type="ECO:0000256" key="1">
    <source>
        <dbReference type="ARBA" id="ARBA00001913"/>
    </source>
</evidence>
<feature type="transmembrane region" description="Helical" evidence="8">
    <location>
        <begin position="126"/>
        <end position="146"/>
    </location>
</feature>
<name>A0A818UYP9_9BILA</name>
<comment type="subcellular location">
    <subcellularLocation>
        <location evidence="2">Cell membrane</location>
        <topology evidence="2">Multi-pass membrane protein</topology>
    </subcellularLocation>
</comment>
<feature type="transmembrane region" description="Helical" evidence="8">
    <location>
        <begin position="12"/>
        <end position="30"/>
    </location>
</feature>
<dbReference type="EMBL" id="CAJNYV010004874">
    <property type="protein sequence ID" value="CAF3703583.1"/>
    <property type="molecule type" value="Genomic_DNA"/>
</dbReference>
<keyword evidence="6 8" id="KW-1133">Transmembrane helix</keyword>
<protein>
    <recommendedName>
        <fullName evidence="9">Sulfatase N-terminal domain-containing protein</fullName>
    </recommendedName>
</protein>
<dbReference type="Gene3D" id="3.40.720.10">
    <property type="entry name" value="Alkaline Phosphatase, subunit A"/>
    <property type="match status" value="1"/>
</dbReference>
<evidence type="ECO:0000256" key="8">
    <source>
        <dbReference type="SAM" id="Phobius"/>
    </source>
</evidence>
<keyword evidence="4" id="KW-1003">Cell membrane</keyword>
<dbReference type="SUPFAM" id="SSF53649">
    <property type="entry name" value="Alkaline phosphatase-like"/>
    <property type="match status" value="1"/>
</dbReference>
<evidence type="ECO:0000256" key="7">
    <source>
        <dbReference type="ARBA" id="ARBA00023136"/>
    </source>
</evidence>
<feature type="domain" description="Sulfatase N-terminal" evidence="9">
    <location>
        <begin position="255"/>
        <end position="563"/>
    </location>
</feature>
<evidence type="ECO:0000313" key="11">
    <source>
        <dbReference type="Proteomes" id="UP000663865"/>
    </source>
</evidence>
<evidence type="ECO:0000313" key="10">
    <source>
        <dbReference type="EMBL" id="CAF3703583.1"/>
    </source>
</evidence>
<comment type="cofactor">
    <cofactor evidence="1">
        <name>Ca(2+)</name>
        <dbReference type="ChEBI" id="CHEBI:29108"/>
    </cofactor>
</comment>
<dbReference type="Pfam" id="PF00884">
    <property type="entry name" value="Sulfatase"/>
    <property type="match status" value="1"/>
</dbReference>
<evidence type="ECO:0000256" key="3">
    <source>
        <dbReference type="ARBA" id="ARBA00008779"/>
    </source>
</evidence>
<keyword evidence="5 8" id="KW-0812">Transmembrane</keyword>
<evidence type="ECO:0000259" key="9">
    <source>
        <dbReference type="Pfam" id="PF00884"/>
    </source>
</evidence>
<gene>
    <name evidence="10" type="ORF">KIK155_LOCUS26825</name>
</gene>
<dbReference type="InterPro" id="IPR017850">
    <property type="entry name" value="Alkaline_phosphatase_core_sf"/>
</dbReference>
<sequence>MSNINRIEGCLVYSCFMALVQNRLTVFYVYGAHMIWSPAAFLWIWLAVIPDVLVLLLLFVLLIYIPWKWPDSNRYYILFGLIFASFVLIILSSNILLLIRTGYTINWKVVLALKVKSTAILYWPELFKFVLILFSQLFLGFVLWRIGHSYVRKTINSHYFRPLHTRYVVVSIIFGLLVIYSTIVVYFPPVHSWKEPSLNVVLSLFPATFNYYGKNEETVQDYWEKNETDFIEQFIRAPKIQISQPTTILSKPVKHIFLIILESIRADVLPFNFNFSTIIGTKSRTNVTADDVSPFFNSLWNDSVRTTATTIATYTLKSLIGTLCGIYPLNVDFLQEANAKNKFYEICLPELLRQTFRTSATSSSFRSAFFTSARDDFDRQRELIRRMKFDNVYSGFDVVNRTGSAPDVGMFGPSDSTILPLLWDWIDNNLDGKKENKLMTSLLLTGTHEPFVMPPKERIYRNYLEDTRANKYLNTIRVTDTLLKTIIDGLKSRDLYSETLIVIVSDHGYAFRDWGRKSLAAWRVPFECAFRVPLMLHNPNLKAKQLDGQYTNMDILPTIMDALLSSQETLNGSVNRLLNVRQDQLNSVLSQYEGTSLLRLSNAHKNQRYTFHLDNPGNSHVIVKQYPRKLVYDVHYDEARLFHLGYDPQESINIISFDRHDYKGAYPGWIQADHIRNSSRVWSKRLGQKNKISDYHKNLLRKNFNEQISNIKQNISRISLKEMLDWADATLELASIWTTLVKVRYLYGNITIAPSKSNFQLKAKGT</sequence>
<evidence type="ECO:0000256" key="6">
    <source>
        <dbReference type="ARBA" id="ARBA00022989"/>
    </source>
</evidence>
<evidence type="ECO:0000256" key="2">
    <source>
        <dbReference type="ARBA" id="ARBA00004651"/>
    </source>
</evidence>
<feature type="transmembrane region" description="Helical" evidence="8">
    <location>
        <begin position="42"/>
        <end position="64"/>
    </location>
</feature>
<dbReference type="Proteomes" id="UP000663865">
    <property type="component" value="Unassembled WGS sequence"/>
</dbReference>
<dbReference type="InterPro" id="IPR050448">
    <property type="entry name" value="OpgB/LTA_synthase_biosynth"/>
</dbReference>